<protein>
    <submittedName>
        <fullName evidence="3">Uncharacterized protein</fullName>
    </submittedName>
</protein>
<comment type="caution">
    <text evidence="3">The sequence shown here is derived from an EMBL/GenBank/DDBJ whole genome shotgun (WGS) entry which is preliminary data.</text>
</comment>
<feature type="region of interest" description="Disordered" evidence="1">
    <location>
        <begin position="41"/>
        <end position="60"/>
    </location>
</feature>
<keyword evidence="2" id="KW-1133">Transmembrane helix</keyword>
<dbReference type="Proteomes" id="UP001642484">
    <property type="component" value="Unassembled WGS sequence"/>
</dbReference>
<proteinExistence type="predicted"/>
<evidence type="ECO:0000256" key="1">
    <source>
        <dbReference type="SAM" id="MobiDB-lite"/>
    </source>
</evidence>
<keyword evidence="4" id="KW-1185">Reference proteome</keyword>
<feature type="transmembrane region" description="Helical" evidence="2">
    <location>
        <begin position="108"/>
        <end position="130"/>
    </location>
</feature>
<organism evidence="3 4">
    <name type="scientific">Durusdinium trenchii</name>
    <dbReference type="NCBI Taxonomy" id="1381693"/>
    <lineage>
        <taxon>Eukaryota</taxon>
        <taxon>Sar</taxon>
        <taxon>Alveolata</taxon>
        <taxon>Dinophyceae</taxon>
        <taxon>Suessiales</taxon>
        <taxon>Symbiodiniaceae</taxon>
        <taxon>Durusdinium</taxon>
    </lineage>
</organism>
<reference evidence="3 4" key="1">
    <citation type="submission" date="2024-02" db="EMBL/GenBank/DDBJ databases">
        <authorList>
            <person name="Chen Y."/>
            <person name="Shah S."/>
            <person name="Dougan E. K."/>
            <person name="Thang M."/>
            <person name="Chan C."/>
        </authorList>
    </citation>
    <scope>NUCLEOTIDE SEQUENCE [LARGE SCALE GENOMIC DNA]</scope>
</reference>
<name>A0ABP0HRX9_9DINO</name>
<accession>A0ABP0HRX9</accession>
<keyword evidence="2" id="KW-0812">Transmembrane</keyword>
<gene>
    <name evidence="3" type="ORF">CCMP2556_LOCUS3069</name>
</gene>
<dbReference type="EMBL" id="CAXAMN010001170">
    <property type="protein sequence ID" value="CAK8992968.1"/>
    <property type="molecule type" value="Genomic_DNA"/>
</dbReference>
<keyword evidence="2" id="KW-0472">Membrane</keyword>
<evidence type="ECO:0000313" key="3">
    <source>
        <dbReference type="EMBL" id="CAK8992968.1"/>
    </source>
</evidence>
<evidence type="ECO:0000313" key="4">
    <source>
        <dbReference type="Proteomes" id="UP001642484"/>
    </source>
</evidence>
<sequence length="146" mass="16353">MRRGSRITASSLLDQVETMPTLRQLTLEYVPNVPADPWKMAELDPTGRRSRNSSLSRTSISVEHKKMQKTVSLGISESYASARLRQWFGQPRSLNSSPALHGLREIPFMIHLSFINVVACMTMSLVGMLLEEATCSCESHVTCEQL</sequence>
<evidence type="ECO:0000256" key="2">
    <source>
        <dbReference type="SAM" id="Phobius"/>
    </source>
</evidence>